<protein>
    <submittedName>
        <fullName evidence="5">Skp1 family protein</fullName>
    </submittedName>
</protein>
<evidence type="ECO:0000256" key="1">
    <source>
        <dbReference type="ARBA" id="ARBA00022786"/>
    </source>
</evidence>
<dbReference type="EMBL" id="MK500569">
    <property type="protein sequence ID" value="QBK92207.1"/>
    <property type="molecule type" value="Genomic_DNA"/>
</dbReference>
<dbReference type="SMART" id="SM00512">
    <property type="entry name" value="Skp1"/>
    <property type="match status" value="1"/>
</dbReference>
<feature type="domain" description="SKP1 component POZ" evidence="4">
    <location>
        <begin position="73"/>
        <end position="95"/>
    </location>
</feature>
<dbReference type="InterPro" id="IPR016897">
    <property type="entry name" value="SKP1"/>
</dbReference>
<name>A0A481Z8T2_9VIRU</name>
<dbReference type="Gene3D" id="3.30.710.10">
    <property type="entry name" value="Potassium Channel Kv1.1, Chain A"/>
    <property type="match status" value="1"/>
</dbReference>
<evidence type="ECO:0000313" key="5">
    <source>
        <dbReference type="EMBL" id="QBK92207.1"/>
    </source>
</evidence>
<dbReference type="Pfam" id="PF01466">
    <property type="entry name" value="Skp1"/>
    <property type="match status" value="1"/>
</dbReference>
<dbReference type="InterPro" id="IPR011333">
    <property type="entry name" value="SKP1/BTB/POZ_sf"/>
</dbReference>
<dbReference type="PANTHER" id="PTHR11165">
    <property type="entry name" value="SKP1"/>
    <property type="match status" value="1"/>
</dbReference>
<dbReference type="GO" id="GO:0006511">
    <property type="term" value="P:ubiquitin-dependent protein catabolic process"/>
    <property type="evidence" value="ECO:0007669"/>
    <property type="project" value="InterPro"/>
</dbReference>
<dbReference type="Pfam" id="PF03931">
    <property type="entry name" value="Skp1_POZ"/>
    <property type="match status" value="1"/>
</dbReference>
<dbReference type="SUPFAM" id="SSF54695">
    <property type="entry name" value="POZ domain"/>
    <property type="match status" value="1"/>
</dbReference>
<sequence length="193" mass="21849">MNTVKILTADIVGKEVDKVLEKGVEIDVDRDIVAMWTTVSDLLVDLPPPKKEGDEEKEGEGLGSKASLEEPEEVVPLPNVTHSTLEKVIEYCRHQIDEPDDVEWGQSFFHVPSREDASLETIQVRFRELASLAEAASYLDIENLYKDVTAAFAIALEKRETPEEIREELGLLDDLTDEEKAQIKRENEWCLDL</sequence>
<evidence type="ECO:0000259" key="3">
    <source>
        <dbReference type="Pfam" id="PF01466"/>
    </source>
</evidence>
<evidence type="ECO:0000256" key="2">
    <source>
        <dbReference type="SAM" id="MobiDB-lite"/>
    </source>
</evidence>
<dbReference type="InterPro" id="IPR016072">
    <property type="entry name" value="Skp1_comp_dimer"/>
</dbReference>
<feature type="domain" description="SKP1 component dimerisation" evidence="3">
    <location>
        <begin position="158"/>
        <end position="190"/>
    </location>
</feature>
<accession>A0A481Z8T2</accession>
<dbReference type="InterPro" id="IPR001232">
    <property type="entry name" value="SKP1-like"/>
</dbReference>
<organism evidence="5">
    <name type="scientific">Pithovirus LCPAC304</name>
    <dbReference type="NCBI Taxonomy" id="2506594"/>
    <lineage>
        <taxon>Viruses</taxon>
        <taxon>Pithoviruses</taxon>
    </lineage>
</organism>
<keyword evidence="1" id="KW-0833">Ubl conjugation pathway</keyword>
<dbReference type="PIRSF" id="PIRSF028729">
    <property type="entry name" value="E3_ubiquit_lig_SCF_Skp"/>
    <property type="match status" value="1"/>
</dbReference>
<gene>
    <name evidence="5" type="ORF">LCPAC304_05540</name>
</gene>
<evidence type="ECO:0000259" key="4">
    <source>
        <dbReference type="Pfam" id="PF03931"/>
    </source>
</evidence>
<feature type="region of interest" description="Disordered" evidence="2">
    <location>
        <begin position="44"/>
        <end position="72"/>
    </location>
</feature>
<proteinExistence type="predicted"/>
<dbReference type="InterPro" id="IPR016073">
    <property type="entry name" value="Skp1_comp_POZ"/>
</dbReference>
<dbReference type="InterPro" id="IPR036296">
    <property type="entry name" value="SKP1-like_dim_sf"/>
</dbReference>
<reference evidence="5" key="1">
    <citation type="journal article" date="2019" name="MBio">
        <title>Virus Genomes from Deep Sea Sediments Expand the Ocean Megavirome and Support Independent Origins of Viral Gigantism.</title>
        <authorList>
            <person name="Backstrom D."/>
            <person name="Yutin N."/>
            <person name="Jorgensen S.L."/>
            <person name="Dharamshi J."/>
            <person name="Homa F."/>
            <person name="Zaremba-Niedwiedzka K."/>
            <person name="Spang A."/>
            <person name="Wolf Y.I."/>
            <person name="Koonin E.V."/>
            <person name="Ettema T.J."/>
        </authorList>
    </citation>
    <scope>NUCLEOTIDE SEQUENCE</scope>
</reference>
<dbReference type="SUPFAM" id="SSF81382">
    <property type="entry name" value="Skp1 dimerisation domain-like"/>
    <property type="match status" value="1"/>
</dbReference>